<dbReference type="PANTHER" id="PTHR47074:SF73">
    <property type="entry name" value="OS04G0448401 PROTEIN"/>
    <property type="match status" value="1"/>
</dbReference>
<dbReference type="GO" id="GO:0004523">
    <property type="term" value="F:RNA-DNA hybrid ribonuclease activity"/>
    <property type="evidence" value="ECO:0007669"/>
    <property type="project" value="InterPro"/>
</dbReference>
<dbReference type="InterPro" id="IPR044730">
    <property type="entry name" value="RNase_H-like_dom_plant"/>
</dbReference>
<dbReference type="InterPro" id="IPR012337">
    <property type="entry name" value="RNaseH-like_sf"/>
</dbReference>
<proteinExistence type="predicted"/>
<gene>
    <name evidence="3" type="ORF">G2W53_034051</name>
</gene>
<dbReference type="GO" id="GO:0003676">
    <property type="term" value="F:nucleic acid binding"/>
    <property type="evidence" value="ECO:0007669"/>
    <property type="project" value="InterPro"/>
</dbReference>
<dbReference type="EMBL" id="JAAIUW010000010">
    <property type="protein sequence ID" value="KAF7813075.1"/>
    <property type="molecule type" value="Genomic_DNA"/>
</dbReference>
<dbReference type="InterPro" id="IPR036397">
    <property type="entry name" value="RNaseH_sf"/>
</dbReference>
<comment type="caution">
    <text evidence="3">The sequence shown here is derived from an EMBL/GenBank/DDBJ whole genome shotgun (WGS) entry which is preliminary data.</text>
</comment>
<dbReference type="OrthoDB" id="1750965at2759"/>
<dbReference type="InterPro" id="IPR052929">
    <property type="entry name" value="RNase_H-like_EbsB-rel"/>
</dbReference>
<evidence type="ECO:0000313" key="3">
    <source>
        <dbReference type="EMBL" id="KAF7813075.1"/>
    </source>
</evidence>
<reference evidence="3" key="1">
    <citation type="submission" date="2020-09" db="EMBL/GenBank/DDBJ databases">
        <title>Genome-Enabled Discovery of Anthraquinone Biosynthesis in Senna tora.</title>
        <authorList>
            <person name="Kang S.-H."/>
            <person name="Pandey R.P."/>
            <person name="Lee C.-M."/>
            <person name="Sim J.-S."/>
            <person name="Jeong J.-T."/>
            <person name="Choi B.-S."/>
            <person name="Jung M."/>
            <person name="Ginzburg D."/>
            <person name="Zhao K."/>
            <person name="Won S.Y."/>
            <person name="Oh T.-J."/>
            <person name="Yu Y."/>
            <person name="Kim N.-H."/>
            <person name="Lee O.R."/>
            <person name="Lee T.-H."/>
            <person name="Bashyal P."/>
            <person name="Kim T.-S."/>
            <person name="Lee W.-H."/>
            <person name="Kawkins C."/>
            <person name="Kim C.-K."/>
            <person name="Kim J.S."/>
            <person name="Ahn B.O."/>
            <person name="Rhee S.Y."/>
            <person name="Sohng J.K."/>
        </authorList>
    </citation>
    <scope>NUCLEOTIDE SEQUENCE</scope>
    <source>
        <tissue evidence="3">Leaf</tissue>
    </source>
</reference>
<feature type="domain" description="RNase H type-1" evidence="2">
    <location>
        <begin position="260"/>
        <end position="379"/>
    </location>
</feature>
<organism evidence="3 4">
    <name type="scientific">Senna tora</name>
    <dbReference type="NCBI Taxonomy" id="362788"/>
    <lineage>
        <taxon>Eukaryota</taxon>
        <taxon>Viridiplantae</taxon>
        <taxon>Streptophyta</taxon>
        <taxon>Embryophyta</taxon>
        <taxon>Tracheophyta</taxon>
        <taxon>Spermatophyta</taxon>
        <taxon>Magnoliopsida</taxon>
        <taxon>eudicotyledons</taxon>
        <taxon>Gunneridae</taxon>
        <taxon>Pentapetalae</taxon>
        <taxon>rosids</taxon>
        <taxon>fabids</taxon>
        <taxon>Fabales</taxon>
        <taxon>Fabaceae</taxon>
        <taxon>Caesalpinioideae</taxon>
        <taxon>Cassia clade</taxon>
        <taxon>Senna</taxon>
    </lineage>
</organism>
<dbReference type="SUPFAM" id="SSF53098">
    <property type="entry name" value="Ribonuclease H-like"/>
    <property type="match status" value="1"/>
</dbReference>
<accession>A0A834T1T9</accession>
<evidence type="ECO:0000313" key="4">
    <source>
        <dbReference type="Proteomes" id="UP000634136"/>
    </source>
</evidence>
<dbReference type="Gene3D" id="3.30.420.10">
    <property type="entry name" value="Ribonuclease H-like superfamily/Ribonuclease H"/>
    <property type="match status" value="1"/>
</dbReference>
<evidence type="ECO:0000256" key="1">
    <source>
        <dbReference type="SAM" id="MobiDB-lite"/>
    </source>
</evidence>
<evidence type="ECO:0000259" key="2">
    <source>
        <dbReference type="Pfam" id="PF13456"/>
    </source>
</evidence>
<sequence length="404" mass="45320">MQVEEDKNKVIAGGEEAMIIHSEEEEENNKGMKGDNGGGGSVLVGEDEEMSARVSPTVGSLTKDEEETPRMPKEMNNGKQVVNVLKEIQNVGPILKENLDPSIIKIGVTKWKKIAREGVKNNMERGMDVNEECTFCKIDAETEYHALIDCPALDEIWSTPRFDFTSRKYHASILEWLVVEGGNWTQEQLGMAGIAMCLIWESRNSVMFGEEERRLQDLWFKVESLWDELRNSPLSEDADGSMNTKKWMKPPERWCKINTDAGITGTGVGVIAGVVRDASGLCLGAFAEHVDGVNNITLLEAEGMKKGLILAKEVGALNVFLEGDAALVFDHLKKMDSTVNHLNVVCKDILSFFNLFQEWDFGWAPRCCNRVAHSLVSMAKDTTQDYWWVDHLPRNLSHVMFFDS</sequence>
<dbReference type="PANTHER" id="PTHR47074">
    <property type="entry name" value="BNAC02G40300D PROTEIN"/>
    <property type="match status" value="1"/>
</dbReference>
<protein>
    <submittedName>
        <fullName evidence="3">Ribonuclease H domain</fullName>
    </submittedName>
</protein>
<dbReference type="Proteomes" id="UP000634136">
    <property type="component" value="Unassembled WGS sequence"/>
</dbReference>
<dbReference type="AlphaFoldDB" id="A0A834T1T9"/>
<keyword evidence="4" id="KW-1185">Reference proteome</keyword>
<dbReference type="Pfam" id="PF13456">
    <property type="entry name" value="RVT_3"/>
    <property type="match status" value="1"/>
</dbReference>
<name>A0A834T1T9_9FABA</name>
<dbReference type="InterPro" id="IPR002156">
    <property type="entry name" value="RNaseH_domain"/>
</dbReference>
<dbReference type="CDD" id="cd06222">
    <property type="entry name" value="RNase_H_like"/>
    <property type="match status" value="1"/>
</dbReference>
<feature type="region of interest" description="Disordered" evidence="1">
    <location>
        <begin position="1"/>
        <end position="74"/>
    </location>
</feature>